<name>A0A0R0DUV8_9GAMM</name>
<dbReference type="InterPro" id="IPR051677">
    <property type="entry name" value="AfsR-DnrI-RedD_regulator"/>
</dbReference>
<dbReference type="Pfam" id="PF03704">
    <property type="entry name" value="BTAD"/>
    <property type="match status" value="1"/>
</dbReference>
<reference evidence="1 2" key="1">
    <citation type="journal article" date="2015" name="Genome Announc.">
        <title>Complete Genome Sequencing of Stenotrophomonas acidaminiphila ZAC14D2_NAIMI4_2, a Multidrug-Resistant Strain Isolated from Sediments of a Polluted River in Mexico, Uncovers New Antibiotic Resistance Genes and a Novel Class-II Lasso Peptide Biosynthesis Gene Cluster.</title>
        <authorList>
            <person name="Vinuesa P."/>
            <person name="Ochoa-Sanchez L.E."/>
        </authorList>
    </citation>
    <scope>NUCLEOTIDE SEQUENCE [LARGE SCALE GENOMIC DNA]</scope>
    <source>
        <strain evidence="1 2">ZAC14D2_NAIMI4_2</strain>
    </source>
</reference>
<dbReference type="RefSeq" id="WP_054667474.1">
    <property type="nucleotide sequence ID" value="NZ_CP043570.1"/>
</dbReference>
<gene>
    <name evidence="1" type="ORF">AOT14_29040</name>
</gene>
<sequence length="272" mass="30402">MSAWPGDAQPLIRLLGQCRIGDAGRLAYRKGWALLAYLAIERPRIHRRSRIAAMLWPDLEQGAALTNLRQVLADLNRVIVAAAGEGVLLIDRENVHLCPEASQGLFDIDLLEPVQGIGNRAREWLEDAGELLEGVALEHCDEFCEWLPGARAWALQRLLKALERAREDAAACQDLDVAVNLCRRHVMLDPWNESQQRSLMRLYAQRGEPDMALHCYRTLARGLEQELAVKPQTATHTLAMEIAQRHAHAAALRGYGRTRLPHPASLGKAMRA</sequence>
<dbReference type="PANTHER" id="PTHR35807">
    <property type="entry name" value="TRANSCRIPTIONAL REGULATOR REDD-RELATED"/>
    <property type="match status" value="1"/>
</dbReference>
<evidence type="ECO:0000313" key="2">
    <source>
        <dbReference type="Proteomes" id="UP000061010"/>
    </source>
</evidence>
<dbReference type="GO" id="GO:0003677">
    <property type="term" value="F:DNA binding"/>
    <property type="evidence" value="ECO:0007669"/>
    <property type="project" value="InterPro"/>
</dbReference>
<protein>
    <submittedName>
        <fullName evidence="1">Cyclase</fullName>
    </submittedName>
</protein>
<dbReference type="SUPFAM" id="SSF48452">
    <property type="entry name" value="TPR-like"/>
    <property type="match status" value="1"/>
</dbReference>
<evidence type="ECO:0000313" key="1">
    <source>
        <dbReference type="EMBL" id="ALJ29257.1"/>
    </source>
</evidence>
<dbReference type="EMBL" id="CP012900">
    <property type="protein sequence ID" value="ALJ29257.1"/>
    <property type="molecule type" value="Genomic_DNA"/>
</dbReference>
<dbReference type="GO" id="GO:0006355">
    <property type="term" value="P:regulation of DNA-templated transcription"/>
    <property type="evidence" value="ECO:0007669"/>
    <property type="project" value="InterPro"/>
</dbReference>
<dbReference type="InterPro" id="IPR011990">
    <property type="entry name" value="TPR-like_helical_dom_sf"/>
</dbReference>
<dbReference type="OrthoDB" id="9816555at2"/>
<dbReference type="InterPro" id="IPR016032">
    <property type="entry name" value="Sig_transdc_resp-reg_C-effctor"/>
</dbReference>
<dbReference type="KEGG" id="sacz:AOT14_29040"/>
<keyword evidence="2" id="KW-1185">Reference proteome</keyword>
<dbReference type="PATRIC" id="fig|128780.6.peg.2936"/>
<dbReference type="SMART" id="SM01043">
    <property type="entry name" value="BTAD"/>
    <property type="match status" value="1"/>
</dbReference>
<dbReference type="SUPFAM" id="SSF46894">
    <property type="entry name" value="C-terminal effector domain of the bipartite response regulators"/>
    <property type="match status" value="1"/>
</dbReference>
<proteinExistence type="predicted"/>
<dbReference type="AlphaFoldDB" id="A0A0R0DUV8"/>
<accession>A0A0R0DUV8</accession>
<dbReference type="Gene3D" id="1.25.40.10">
    <property type="entry name" value="Tetratricopeptide repeat domain"/>
    <property type="match status" value="1"/>
</dbReference>
<dbReference type="InterPro" id="IPR005158">
    <property type="entry name" value="BTAD"/>
</dbReference>
<dbReference type="InterPro" id="IPR036388">
    <property type="entry name" value="WH-like_DNA-bd_sf"/>
</dbReference>
<organism evidence="1 2">
    <name type="scientific">Stenotrophomonas acidaminiphila</name>
    <dbReference type="NCBI Taxonomy" id="128780"/>
    <lineage>
        <taxon>Bacteria</taxon>
        <taxon>Pseudomonadati</taxon>
        <taxon>Pseudomonadota</taxon>
        <taxon>Gammaproteobacteria</taxon>
        <taxon>Lysobacterales</taxon>
        <taxon>Lysobacteraceae</taxon>
        <taxon>Stenotrophomonas</taxon>
    </lineage>
</organism>
<dbReference type="Gene3D" id="1.10.10.10">
    <property type="entry name" value="Winged helix-like DNA-binding domain superfamily/Winged helix DNA-binding domain"/>
    <property type="match status" value="1"/>
</dbReference>
<dbReference type="Proteomes" id="UP000061010">
    <property type="component" value="Chromosome"/>
</dbReference>